<organism evidence="2 3">
    <name type="scientific">Phragmitibacter flavus</name>
    <dbReference type="NCBI Taxonomy" id="2576071"/>
    <lineage>
        <taxon>Bacteria</taxon>
        <taxon>Pseudomonadati</taxon>
        <taxon>Verrucomicrobiota</taxon>
        <taxon>Verrucomicrobiia</taxon>
        <taxon>Verrucomicrobiales</taxon>
        <taxon>Verrucomicrobiaceae</taxon>
        <taxon>Phragmitibacter</taxon>
    </lineage>
</organism>
<feature type="compositionally biased region" description="Polar residues" evidence="1">
    <location>
        <begin position="328"/>
        <end position="343"/>
    </location>
</feature>
<evidence type="ECO:0000313" key="2">
    <source>
        <dbReference type="EMBL" id="TLD68690.1"/>
    </source>
</evidence>
<name>A0A5R8K8S0_9BACT</name>
<dbReference type="AlphaFoldDB" id="A0A5R8K8S0"/>
<proteinExistence type="predicted"/>
<dbReference type="EMBL" id="VAUV01000020">
    <property type="protein sequence ID" value="TLD68690.1"/>
    <property type="molecule type" value="Genomic_DNA"/>
</dbReference>
<evidence type="ECO:0000256" key="1">
    <source>
        <dbReference type="SAM" id="MobiDB-lite"/>
    </source>
</evidence>
<gene>
    <name evidence="2" type="ORF">FEM03_21130</name>
</gene>
<accession>A0A5R8K8S0</accession>
<reference evidence="2 3" key="1">
    <citation type="submission" date="2019-05" db="EMBL/GenBank/DDBJ databases">
        <title>Verrucobacter flavum gen. nov., sp. nov. a new member of the family Verrucomicrobiaceae.</title>
        <authorList>
            <person name="Szuroczki S."/>
            <person name="Abbaszade G."/>
            <person name="Szabo A."/>
            <person name="Felfoldi T."/>
            <person name="Schumann P."/>
            <person name="Boka K."/>
            <person name="Keki Z."/>
            <person name="Toumi M."/>
            <person name="Toth E."/>
        </authorList>
    </citation>
    <scope>NUCLEOTIDE SEQUENCE [LARGE SCALE GENOMIC DNA]</scope>
    <source>
        <strain evidence="2 3">MG-N-17</strain>
    </source>
</reference>
<feature type="region of interest" description="Disordered" evidence="1">
    <location>
        <begin position="324"/>
        <end position="343"/>
    </location>
</feature>
<evidence type="ECO:0000313" key="3">
    <source>
        <dbReference type="Proteomes" id="UP000306196"/>
    </source>
</evidence>
<keyword evidence="3" id="KW-1185">Reference proteome</keyword>
<comment type="caution">
    <text evidence="2">The sequence shown here is derived from an EMBL/GenBank/DDBJ whole genome shotgun (WGS) entry which is preliminary data.</text>
</comment>
<dbReference type="Proteomes" id="UP000306196">
    <property type="component" value="Unassembled WGS sequence"/>
</dbReference>
<protein>
    <submittedName>
        <fullName evidence="2">Uncharacterized protein</fullName>
    </submittedName>
</protein>
<sequence length="343" mass="38377">MTTQSLIARKSEPVELTALRSDFETKALATLQPLSHLQTQFEAALIRQRASSQDPALHQAVDQLLSALARAEIPQPPGHPEIEKLWTIRQQQYETLKTQQYQAWIQLANDHRAAIDQLKQTPGPRLTRWENAALNQEIAWLEAEQAWLAQNYAPWQSGDHWREILHNMKWQGRAKKQESNGLTFLTSRPREETQVLLGHPVPPPFEIEMLVTPDQKELTLPMDAARLTFNLSSEPSATQLADFSFRDAKSFKITKAPGKSLKAGVEQKVTVKVHLQGVDIRVNDTPFHSFSADFTNLSFRPAIGASNGSTVVLKSVKFRRPNAIHRPLSTSGPSLAPNSSAAP</sequence>
<dbReference type="RefSeq" id="WP_166443047.1">
    <property type="nucleotide sequence ID" value="NZ_VAUV01000020.1"/>
</dbReference>